<evidence type="ECO:0000313" key="4">
    <source>
        <dbReference type="EMBL" id="GEN35002.1"/>
    </source>
</evidence>
<gene>
    <name evidence="4" type="ORF">ADA01nite_24620</name>
</gene>
<dbReference type="PROSITE" id="PS51832">
    <property type="entry name" value="HD_GYP"/>
    <property type="match status" value="1"/>
</dbReference>
<dbReference type="Pfam" id="PF13487">
    <property type="entry name" value="HD_5"/>
    <property type="match status" value="1"/>
</dbReference>
<feature type="transmembrane region" description="Helical" evidence="1">
    <location>
        <begin position="117"/>
        <end position="137"/>
    </location>
</feature>
<evidence type="ECO:0000256" key="1">
    <source>
        <dbReference type="SAM" id="Phobius"/>
    </source>
</evidence>
<keyword evidence="1" id="KW-1133">Transmembrane helix</keyword>
<evidence type="ECO:0000259" key="3">
    <source>
        <dbReference type="PROSITE" id="PS51832"/>
    </source>
</evidence>
<feature type="domain" description="HD" evidence="2">
    <location>
        <begin position="198"/>
        <end position="320"/>
    </location>
</feature>
<dbReference type="InterPro" id="IPR003607">
    <property type="entry name" value="HD/PDEase_dom"/>
</dbReference>
<dbReference type="AlphaFoldDB" id="A0A511VCN2"/>
<dbReference type="PANTHER" id="PTHR45228">
    <property type="entry name" value="CYCLIC DI-GMP PHOSPHODIESTERASE TM_0186-RELATED"/>
    <property type="match status" value="1"/>
</dbReference>
<dbReference type="PROSITE" id="PS51831">
    <property type="entry name" value="HD"/>
    <property type="match status" value="1"/>
</dbReference>
<keyword evidence="1" id="KW-0472">Membrane</keyword>
<accession>A0A511VCN2</accession>
<dbReference type="Gene3D" id="1.10.3210.10">
    <property type="entry name" value="Hypothetical protein af1432"/>
    <property type="match status" value="1"/>
</dbReference>
<sequence>MDEGIMQNHIKSKLRFVSLSVITLTYFFVQHHSTFSSVVFWGLTLTGWMIGVVVYTWKGKKAEMFLASKEQMLRVLDFIFVLGYMWVTGGVDESPYLILIYLGIASVGLYDEKRVGVLYSFLAVIVLIVYDCGYTYIYEGQWRTSTNALSHIFMLPVFGVMANLLISHFQRIKKEEQIVLDELVTSLAKAIGSKDSYTLGHSTRVQLYSLALGKELGLNQDDMFTLKYGALLHDIGKIHIPSTVLNKTGKLTEEEWLELKGHSLEGARIVGGLKKLKGVRDIILYHHEKYNGQGYPHGLKGEEIPLLAAIVNVADSFDAMTSSRSYNTPKSIEEGMAEIKRCIGTQFHPKVAEAALSLYQRGRWPQPKQAARCENEEFAYERDEEEI</sequence>
<dbReference type="PANTHER" id="PTHR45228:SF4">
    <property type="entry name" value="LIPOPROTEIN"/>
    <property type="match status" value="1"/>
</dbReference>
<keyword evidence="5" id="KW-1185">Reference proteome</keyword>
<dbReference type="InterPro" id="IPR037522">
    <property type="entry name" value="HD_GYP_dom"/>
</dbReference>
<feature type="transmembrane region" description="Helical" evidence="1">
    <location>
        <begin position="149"/>
        <end position="166"/>
    </location>
</feature>
<protein>
    <submittedName>
        <fullName evidence="4">Uncharacterized protein</fullName>
    </submittedName>
</protein>
<evidence type="ECO:0000313" key="5">
    <source>
        <dbReference type="Proteomes" id="UP000321157"/>
    </source>
</evidence>
<feature type="transmembrane region" description="Helical" evidence="1">
    <location>
        <begin position="35"/>
        <end position="57"/>
    </location>
</feature>
<organism evidence="4 5">
    <name type="scientific">Aneurinibacillus danicus</name>
    <dbReference type="NCBI Taxonomy" id="267746"/>
    <lineage>
        <taxon>Bacteria</taxon>
        <taxon>Bacillati</taxon>
        <taxon>Bacillota</taxon>
        <taxon>Bacilli</taxon>
        <taxon>Bacillales</taxon>
        <taxon>Paenibacillaceae</taxon>
        <taxon>Aneurinibacillus group</taxon>
        <taxon>Aneurinibacillus</taxon>
    </lineage>
</organism>
<proteinExistence type="predicted"/>
<dbReference type="SUPFAM" id="SSF109604">
    <property type="entry name" value="HD-domain/PDEase-like"/>
    <property type="match status" value="1"/>
</dbReference>
<dbReference type="RefSeq" id="WP_146810252.1">
    <property type="nucleotide sequence ID" value="NZ_BJXX01000109.1"/>
</dbReference>
<feature type="transmembrane region" description="Helical" evidence="1">
    <location>
        <begin position="12"/>
        <end position="29"/>
    </location>
</feature>
<feature type="domain" description="HD-GYP" evidence="3">
    <location>
        <begin position="176"/>
        <end position="371"/>
    </location>
</feature>
<dbReference type="InterPro" id="IPR052020">
    <property type="entry name" value="Cyclic_di-GMP/3'3'-cGAMP_PDE"/>
</dbReference>
<reference evidence="4 5" key="1">
    <citation type="submission" date="2019-07" db="EMBL/GenBank/DDBJ databases">
        <title>Whole genome shotgun sequence of Aneurinibacillus danicus NBRC 102444.</title>
        <authorList>
            <person name="Hosoyama A."/>
            <person name="Uohara A."/>
            <person name="Ohji S."/>
            <person name="Ichikawa N."/>
        </authorList>
    </citation>
    <scope>NUCLEOTIDE SEQUENCE [LARGE SCALE GENOMIC DNA]</scope>
    <source>
        <strain evidence="4 5">NBRC 102444</strain>
    </source>
</reference>
<name>A0A511VCN2_9BACL</name>
<keyword evidence="1" id="KW-0812">Transmembrane</keyword>
<dbReference type="OrthoDB" id="9759601at2"/>
<dbReference type="SMART" id="SM00471">
    <property type="entry name" value="HDc"/>
    <property type="match status" value="1"/>
</dbReference>
<dbReference type="InterPro" id="IPR006675">
    <property type="entry name" value="HDIG_dom"/>
</dbReference>
<evidence type="ECO:0000259" key="2">
    <source>
        <dbReference type="PROSITE" id="PS51831"/>
    </source>
</evidence>
<dbReference type="NCBIfam" id="TIGR00277">
    <property type="entry name" value="HDIG"/>
    <property type="match status" value="1"/>
</dbReference>
<dbReference type="InterPro" id="IPR006674">
    <property type="entry name" value="HD_domain"/>
</dbReference>
<dbReference type="CDD" id="cd00077">
    <property type="entry name" value="HDc"/>
    <property type="match status" value="1"/>
</dbReference>
<dbReference type="EMBL" id="BJXX01000109">
    <property type="protein sequence ID" value="GEN35002.1"/>
    <property type="molecule type" value="Genomic_DNA"/>
</dbReference>
<comment type="caution">
    <text evidence="4">The sequence shown here is derived from an EMBL/GenBank/DDBJ whole genome shotgun (WGS) entry which is preliminary data.</text>
</comment>
<dbReference type="Proteomes" id="UP000321157">
    <property type="component" value="Unassembled WGS sequence"/>
</dbReference>